<comment type="similarity">
    <text evidence="1">Belongs to the CCDC39 family.</text>
</comment>
<dbReference type="GO" id="GO:0036159">
    <property type="term" value="P:inner dynein arm assembly"/>
    <property type="evidence" value="ECO:0007669"/>
    <property type="project" value="InterPro"/>
</dbReference>
<keyword evidence="3" id="KW-0175">Coiled coil</keyword>
<dbReference type="InParanoid" id="A0A3R7GRV6"/>
<dbReference type="Pfam" id="PF24161">
    <property type="entry name" value="CCDC39"/>
    <property type="match status" value="1"/>
</dbReference>
<reference evidence="5 6" key="2">
    <citation type="journal article" date="2021" name="Genomics">
        <title>High-quality reference genome for Clonorchis sinensis.</title>
        <authorList>
            <person name="Young N.D."/>
            <person name="Stroehlein A.J."/>
            <person name="Kinkar L."/>
            <person name="Wang T."/>
            <person name="Sohn W.M."/>
            <person name="Chang B.C.H."/>
            <person name="Kaur P."/>
            <person name="Weisz D."/>
            <person name="Dudchenko O."/>
            <person name="Aiden E.L."/>
            <person name="Korhonen P.K."/>
            <person name="Gasser R.B."/>
        </authorList>
    </citation>
    <scope>NUCLEOTIDE SEQUENCE [LARGE SCALE GENOMIC DNA]</scope>
    <source>
        <strain evidence="5">Cs-k2</strain>
    </source>
</reference>
<organism evidence="5 6">
    <name type="scientific">Clonorchis sinensis</name>
    <name type="common">Chinese liver fluke</name>
    <dbReference type="NCBI Taxonomy" id="79923"/>
    <lineage>
        <taxon>Eukaryota</taxon>
        <taxon>Metazoa</taxon>
        <taxon>Spiralia</taxon>
        <taxon>Lophotrochozoa</taxon>
        <taxon>Platyhelminthes</taxon>
        <taxon>Trematoda</taxon>
        <taxon>Digenea</taxon>
        <taxon>Opisthorchiida</taxon>
        <taxon>Opisthorchiata</taxon>
        <taxon>Opisthorchiidae</taxon>
        <taxon>Clonorchis</taxon>
    </lineage>
</organism>
<dbReference type="InterPro" id="IPR033290">
    <property type="entry name" value="CCDC39"/>
</dbReference>
<evidence type="ECO:0000313" key="6">
    <source>
        <dbReference type="Proteomes" id="UP000286415"/>
    </source>
</evidence>
<accession>A0A3R7GRV6</accession>
<gene>
    <name evidence="5" type="ORF">CSKR_100618</name>
</gene>
<dbReference type="PANTHER" id="PTHR18962:SF0">
    <property type="entry name" value="COILED-COIL DOMAIN-CONTAINING PROTEIN 39"/>
    <property type="match status" value="1"/>
</dbReference>
<evidence type="ECO:0000256" key="4">
    <source>
        <dbReference type="ARBA" id="ARBA00045182"/>
    </source>
</evidence>
<sequence length="935" mass="108734">MDHAKILIDEALKDSGWQSNFAFPVASDENKYLINLLGEVYVKIRVLQEDAEEYREKNNKLRTHLALVQHERSMTESLLLERQRECDTMRHELYLAEREIGRTRQDLRQLKTKRKEIGARIGSLENEIFVKSNELSSIKTVMDYDQNLIDVYLDACEEDIGLRERLTALQHVDESRLALLNSEAGRLSEKRRDVRRKLDTIVSKNGELRLRVGAAADKCRQENQARRDILHVWETCISQLMKRDEDYTLLGQEYDKALEQIKEQTLRVESTKKMSGLIQDDIKTTEKQLTQTNREIWNTRLELQRLNEEVQSTADELETLQKTLERTDQDFRSTKVKNKQLKLTVNSFHENLGKLLQRIEELEQRFAEVQDKRLNEEQLAKMAEEELATNERCQKQAYDYSQQLTNLSLKAFDNLSRATHEAGVLEAELSGAVTSLRGLKKHADQREVELIKLDELIYKAQLFGQRLEQRISKLEADPLLSQEELNMKNQQITSLQKELDFRNKSCNALNSMINQFMNDKRICKMRSQKLQALMEQLQNQLDTAQLTMNNTKLALMKQEGARREMLVECNLNRHQVKRMEARLNLLRNKVMSEEAKQLQLGALEHEMDLELNAQKTKIGMKLRQTEARLAEARAELTTRERRLEQIKARYGITVTSSSDSSGDALGARMRYLIETLQERQELKQKGNTLDAEVRRAEEELRALENTVVVMSSLNEAARGKVLLRSTEEPLVEERKQLEGELAESQSQLTDQRNSRRKLRGDILHCEGQLEEINSVLTVIRDQYQNAETQLSKAMRAVEESKQRYERANRLLNQILERLNRFYQANQPDIEMRLLRDFNRLIYAWYERCLRKLATENEDILLVESQLADQFHYNKPIFGVKHSQLPRMSKRVAGTNHPSSSTRPVTQGLPVVSIGEHLHPKQKTRPKQPGGSTKHG</sequence>
<name>A0A3R7GRV6_CLOSI</name>
<proteinExistence type="inferred from homology"/>
<dbReference type="AlphaFoldDB" id="A0A3R7GRV6"/>
<evidence type="ECO:0000256" key="3">
    <source>
        <dbReference type="ARBA" id="ARBA00023054"/>
    </source>
</evidence>
<evidence type="ECO:0000256" key="2">
    <source>
        <dbReference type="ARBA" id="ARBA00016725"/>
    </source>
</evidence>
<dbReference type="GO" id="GO:0003341">
    <property type="term" value="P:cilium movement"/>
    <property type="evidence" value="ECO:0007669"/>
    <property type="project" value="InterPro"/>
</dbReference>
<dbReference type="GO" id="GO:0005930">
    <property type="term" value="C:axoneme"/>
    <property type="evidence" value="ECO:0007669"/>
    <property type="project" value="InterPro"/>
</dbReference>
<comment type="function">
    <text evidence="4">Required for assembly of dynein regulatory complex (DRC) and inner dynein arm (IDA) complexes, which are responsible for ciliary beat regulation, thereby playing a central role in motility in cilia and flagella. Probably acts together with CCDC40 to form a molecular ruler that determines the 96 nanometer (nm) repeat length and arrangements of components in cilia and flagella. Not required for outer dynein arm complexes assembly.</text>
</comment>
<dbReference type="STRING" id="79923.A0A3R7GRV6"/>
<keyword evidence="6" id="KW-1185">Reference proteome</keyword>
<dbReference type="GO" id="GO:0060285">
    <property type="term" value="P:cilium-dependent cell motility"/>
    <property type="evidence" value="ECO:0007669"/>
    <property type="project" value="TreeGrafter"/>
</dbReference>
<dbReference type="OrthoDB" id="10259720at2759"/>
<dbReference type="EMBL" id="NIRI02000042">
    <property type="protein sequence ID" value="KAG5449294.1"/>
    <property type="molecule type" value="Genomic_DNA"/>
</dbReference>
<comment type="caution">
    <text evidence="5">The sequence shown here is derived from an EMBL/GenBank/DDBJ whole genome shotgun (WGS) entry which is preliminary data.</text>
</comment>
<evidence type="ECO:0000256" key="1">
    <source>
        <dbReference type="ARBA" id="ARBA00005805"/>
    </source>
</evidence>
<reference evidence="5 6" key="1">
    <citation type="journal article" date="2018" name="Biotechnol. Adv.">
        <title>Improved genomic resources and new bioinformatic workflow for the carcinogenic parasite Clonorchis sinensis: Biotechnological implications.</title>
        <authorList>
            <person name="Wang D."/>
            <person name="Korhonen P.K."/>
            <person name="Gasser R.B."/>
            <person name="Young N.D."/>
        </authorList>
    </citation>
    <scope>NUCLEOTIDE SEQUENCE [LARGE SCALE GENOMIC DNA]</scope>
    <source>
        <strain evidence="5">Cs-k2</strain>
    </source>
</reference>
<dbReference type="PANTHER" id="PTHR18962">
    <property type="entry name" value="COILED-COIL DOMAIN-CONTAINING PROTEIN 39"/>
    <property type="match status" value="1"/>
</dbReference>
<dbReference type="Proteomes" id="UP000286415">
    <property type="component" value="Unassembled WGS sequence"/>
</dbReference>
<evidence type="ECO:0000313" key="5">
    <source>
        <dbReference type="EMBL" id="KAG5449294.1"/>
    </source>
</evidence>
<protein>
    <recommendedName>
        <fullName evidence="2">Coiled-coil domain-containing protein 39</fullName>
    </recommendedName>
</protein>